<dbReference type="Proteomes" id="UP000751190">
    <property type="component" value="Unassembled WGS sequence"/>
</dbReference>
<proteinExistence type="predicted"/>
<feature type="compositionally biased region" description="Basic and acidic residues" evidence="1">
    <location>
        <begin position="1"/>
        <end position="13"/>
    </location>
</feature>
<feature type="region of interest" description="Disordered" evidence="1">
    <location>
        <begin position="1"/>
        <end position="25"/>
    </location>
</feature>
<name>A0A8J6CCA9_DIALT</name>
<sequence length="496" mass="52244">MLAKADPAHDRDVAAGVEAAPDRDDEALGRVEPTTELLFPADWADPRTDKFSMAFSRAAFDGWARQPSPCCAAASVAGACNAVLGLCASSEDALSYVHIAALLHGLLADQAAKKRAAVERLLGGVRVEPAIEALRAQLAAEQRSLGGRKEAGCKPKEALSKLRKLVAAWQAAATLASPPGADVALHPPLDGTADGVWPALAEALLGGSDTAEGDPIVDAGDVADEADDDSGDGDEALLAEPFGKAPGITPDRGRRELARHLRALLAKVSGMEQLSSENARISTGMIGNWGITGAVGALRDGRYAEWPPDRRLLALRRGAEADESAPAARDNSGDGAEIAPSALPAPLMRVLRGAPHLTARTLASVRVRGHAPPPIVVSKRDSDADVEAAWLALRAAFSRERSCLILHHRNHYSLIFAMREWNRPPAPVAGVASDGPETNPASSPSATVERKRQVLTARKGQRPTAWIEWAEVHRTLSAWAGYAIIEVALLPPIALV</sequence>
<feature type="region of interest" description="Disordered" evidence="1">
    <location>
        <begin position="427"/>
        <end position="451"/>
    </location>
</feature>
<gene>
    <name evidence="2" type="ORF">KFE25_009953</name>
</gene>
<evidence type="ECO:0000256" key="1">
    <source>
        <dbReference type="SAM" id="MobiDB-lite"/>
    </source>
</evidence>
<dbReference type="OMA" id="WREWETE"/>
<organism evidence="2 3">
    <name type="scientific">Diacronema lutheri</name>
    <name type="common">Unicellular marine alga</name>
    <name type="synonym">Monochrysis lutheri</name>
    <dbReference type="NCBI Taxonomy" id="2081491"/>
    <lineage>
        <taxon>Eukaryota</taxon>
        <taxon>Haptista</taxon>
        <taxon>Haptophyta</taxon>
        <taxon>Pavlovophyceae</taxon>
        <taxon>Pavlovales</taxon>
        <taxon>Pavlovaceae</taxon>
        <taxon>Diacronema</taxon>
    </lineage>
</organism>
<dbReference type="OrthoDB" id="78449at2759"/>
<keyword evidence="3" id="KW-1185">Reference proteome</keyword>
<evidence type="ECO:0000313" key="3">
    <source>
        <dbReference type="Proteomes" id="UP000751190"/>
    </source>
</evidence>
<protein>
    <submittedName>
        <fullName evidence="2">Uncharacterized protein</fullName>
    </submittedName>
</protein>
<accession>A0A8J6CCA9</accession>
<dbReference type="EMBL" id="JAGTXO010000012">
    <property type="protein sequence ID" value="KAG8464585.1"/>
    <property type="molecule type" value="Genomic_DNA"/>
</dbReference>
<reference evidence="2" key="1">
    <citation type="submission" date="2021-05" db="EMBL/GenBank/DDBJ databases">
        <title>The genome of the haptophyte Pavlova lutheri (Diacronema luteri, Pavlovales) - a model for lipid biosynthesis in eukaryotic algae.</title>
        <authorList>
            <person name="Hulatt C.J."/>
            <person name="Posewitz M.C."/>
        </authorList>
    </citation>
    <scope>NUCLEOTIDE SEQUENCE</scope>
    <source>
        <strain evidence="2">NIVA-4/92</strain>
    </source>
</reference>
<dbReference type="AlphaFoldDB" id="A0A8J6CCA9"/>
<feature type="region of interest" description="Disordered" evidence="1">
    <location>
        <begin position="319"/>
        <end position="339"/>
    </location>
</feature>
<comment type="caution">
    <text evidence="2">The sequence shown here is derived from an EMBL/GenBank/DDBJ whole genome shotgun (WGS) entry which is preliminary data.</text>
</comment>
<evidence type="ECO:0000313" key="2">
    <source>
        <dbReference type="EMBL" id="KAG8464585.1"/>
    </source>
</evidence>